<organism evidence="1 2">
    <name type="scientific">Paenibacillus pinisoli</name>
    <dbReference type="NCBI Taxonomy" id="1276110"/>
    <lineage>
        <taxon>Bacteria</taxon>
        <taxon>Bacillati</taxon>
        <taxon>Bacillota</taxon>
        <taxon>Bacilli</taxon>
        <taxon>Bacillales</taxon>
        <taxon>Paenibacillaceae</taxon>
        <taxon>Paenibacillus</taxon>
    </lineage>
</organism>
<sequence>MSNVSEMVNKLINSTDKGTLKWRHISNIIKLDEELDKYVTKNKNNILLTSSEYVVNEKKTFYSEYKDSFFFFFTKIEGGGLFPSGKEFFIIATKIKNGKVFELNNVKEHQSDLYRLLNLIERQTNRVDELINDFLQDDSV</sequence>
<protein>
    <submittedName>
        <fullName evidence="1">Uncharacterized protein</fullName>
    </submittedName>
</protein>
<keyword evidence="2" id="KW-1185">Reference proteome</keyword>
<dbReference type="RefSeq" id="WP_120109206.1">
    <property type="nucleotide sequence ID" value="NZ_QXQB01000002.1"/>
</dbReference>
<comment type="caution">
    <text evidence="1">The sequence shown here is derived from an EMBL/GenBank/DDBJ whole genome shotgun (WGS) entry which is preliminary data.</text>
</comment>
<gene>
    <name evidence="1" type="ORF">D3P09_09235</name>
</gene>
<evidence type="ECO:0000313" key="1">
    <source>
        <dbReference type="EMBL" id="RJX39588.1"/>
    </source>
</evidence>
<name>A0A3A6PJZ9_9BACL</name>
<dbReference type="EMBL" id="QXQB01000002">
    <property type="protein sequence ID" value="RJX39588.1"/>
    <property type="molecule type" value="Genomic_DNA"/>
</dbReference>
<accession>A0A3A6PJZ9</accession>
<reference evidence="1 2" key="1">
    <citation type="submission" date="2018-09" db="EMBL/GenBank/DDBJ databases">
        <title>Paenibacillus aracenensis nov. sp. isolated from a cave in southern Spain.</title>
        <authorList>
            <person name="Jurado V."/>
            <person name="Gutierrez-Patricio S."/>
            <person name="Gonzalez-Pimentel J.L."/>
            <person name="Miller A.Z."/>
            <person name="Laiz L."/>
            <person name="Saiz-Jimenez C."/>
        </authorList>
    </citation>
    <scope>NUCLEOTIDE SEQUENCE [LARGE SCALE GENOMIC DNA]</scope>
    <source>
        <strain evidence="1 2">JCM 19203</strain>
    </source>
</reference>
<proteinExistence type="predicted"/>
<dbReference type="Proteomes" id="UP000267798">
    <property type="component" value="Unassembled WGS sequence"/>
</dbReference>
<evidence type="ECO:0000313" key="2">
    <source>
        <dbReference type="Proteomes" id="UP000267798"/>
    </source>
</evidence>
<dbReference type="AlphaFoldDB" id="A0A3A6PJZ9"/>